<comment type="caution">
    <text evidence="1">The sequence shown here is derived from an EMBL/GenBank/DDBJ whole genome shotgun (WGS) entry which is preliminary data.</text>
</comment>
<sequence length="73" mass="7658">MSLGLEYHHEEVLLSRLAEEPGDGRHAPLARRACHRGAGEDCPLPVRCCAALAATVTPWSSHAARSPATATAG</sequence>
<reference evidence="1 2" key="1">
    <citation type="submission" date="2019-04" db="EMBL/GenBank/DDBJ databases">
        <authorList>
            <person name="Feng G."/>
            <person name="Zhu H."/>
        </authorList>
    </citation>
    <scope>NUCLEOTIDE SEQUENCE [LARGE SCALE GENOMIC DNA]</scope>
    <source>
        <strain evidence="1 2">6HR-1</strain>
    </source>
</reference>
<keyword evidence="2" id="KW-1185">Reference proteome</keyword>
<dbReference type="RefSeq" id="WP_135417969.1">
    <property type="nucleotide sequence ID" value="NZ_SRLB01000022.1"/>
</dbReference>
<name>A0A4Z0NIV3_9HYPH</name>
<dbReference type="OrthoDB" id="7997150at2"/>
<dbReference type="AlphaFoldDB" id="A0A4Z0NIV3"/>
<gene>
    <name evidence="1" type="ORF">EU555_25170</name>
</gene>
<proteinExistence type="predicted"/>
<accession>A0A4Z0NIV3</accession>
<evidence type="ECO:0000313" key="1">
    <source>
        <dbReference type="EMBL" id="TGD96055.1"/>
    </source>
</evidence>
<evidence type="ECO:0000313" key="2">
    <source>
        <dbReference type="Proteomes" id="UP000297535"/>
    </source>
</evidence>
<organism evidence="1 2">
    <name type="scientific">Methylobacterium nonmethylotrophicum</name>
    <dbReference type="NCBI Taxonomy" id="1141884"/>
    <lineage>
        <taxon>Bacteria</taxon>
        <taxon>Pseudomonadati</taxon>
        <taxon>Pseudomonadota</taxon>
        <taxon>Alphaproteobacteria</taxon>
        <taxon>Hyphomicrobiales</taxon>
        <taxon>Methylobacteriaceae</taxon>
        <taxon>Methylobacterium</taxon>
    </lineage>
</organism>
<dbReference type="Proteomes" id="UP000297535">
    <property type="component" value="Unassembled WGS sequence"/>
</dbReference>
<dbReference type="EMBL" id="SRLB01000022">
    <property type="protein sequence ID" value="TGD96055.1"/>
    <property type="molecule type" value="Genomic_DNA"/>
</dbReference>
<protein>
    <submittedName>
        <fullName evidence="1">Uncharacterized protein</fullName>
    </submittedName>
</protein>